<name>A0AAV5U1B3_9BILA</name>
<dbReference type="Proteomes" id="UP001432027">
    <property type="component" value="Unassembled WGS sequence"/>
</dbReference>
<feature type="compositionally biased region" description="Low complexity" evidence="1">
    <location>
        <begin position="78"/>
        <end position="97"/>
    </location>
</feature>
<gene>
    <name evidence="2" type="ORF">PENTCL1PPCAC_22099</name>
</gene>
<reference evidence="2" key="1">
    <citation type="submission" date="2023-10" db="EMBL/GenBank/DDBJ databases">
        <title>Genome assembly of Pristionchus species.</title>
        <authorList>
            <person name="Yoshida K."/>
            <person name="Sommer R.J."/>
        </authorList>
    </citation>
    <scope>NUCLEOTIDE SEQUENCE</scope>
    <source>
        <strain evidence="2">RS0144</strain>
    </source>
</reference>
<dbReference type="AlphaFoldDB" id="A0AAV5U1B3"/>
<evidence type="ECO:0000313" key="2">
    <source>
        <dbReference type="EMBL" id="GMS99924.1"/>
    </source>
</evidence>
<organism evidence="2 3">
    <name type="scientific">Pristionchus entomophagus</name>
    <dbReference type="NCBI Taxonomy" id="358040"/>
    <lineage>
        <taxon>Eukaryota</taxon>
        <taxon>Metazoa</taxon>
        <taxon>Ecdysozoa</taxon>
        <taxon>Nematoda</taxon>
        <taxon>Chromadorea</taxon>
        <taxon>Rhabditida</taxon>
        <taxon>Rhabditina</taxon>
        <taxon>Diplogasteromorpha</taxon>
        <taxon>Diplogasteroidea</taxon>
        <taxon>Neodiplogasteridae</taxon>
        <taxon>Pristionchus</taxon>
    </lineage>
</organism>
<feature type="region of interest" description="Disordered" evidence="1">
    <location>
        <begin position="152"/>
        <end position="181"/>
    </location>
</feature>
<protein>
    <submittedName>
        <fullName evidence="2">Uncharacterized protein</fullName>
    </submittedName>
</protein>
<evidence type="ECO:0000313" key="3">
    <source>
        <dbReference type="Proteomes" id="UP001432027"/>
    </source>
</evidence>
<feature type="compositionally biased region" description="Low complexity" evidence="1">
    <location>
        <begin position="152"/>
        <end position="166"/>
    </location>
</feature>
<proteinExistence type="predicted"/>
<sequence length="244" mass="26695">MPARLSHPRHSEEVFEEDDDLLLSCSPSSPVFSPSSLQPMQQQQPRRLRSNGSSSHHGNGLRDSASKQHLVFVPPPARLLSSSPPSPTITTITTSSAARHKRSLQFGSGRSSEGGLQQQPRLPEMLRLRSATTENVSSTYGCVGSPKQLLSLSPSYHSPSPRRLSSTHSLKEKETLALRSPPPAKSIDNSCVYCYQVVCSLYEVGGLSLPLLEEEGEWSGHVMMRGGVYECHRLLNGVRNPQTV</sequence>
<evidence type="ECO:0000256" key="1">
    <source>
        <dbReference type="SAM" id="MobiDB-lite"/>
    </source>
</evidence>
<dbReference type="EMBL" id="BTSX01000005">
    <property type="protein sequence ID" value="GMS99924.1"/>
    <property type="molecule type" value="Genomic_DNA"/>
</dbReference>
<comment type="caution">
    <text evidence="2">The sequence shown here is derived from an EMBL/GenBank/DDBJ whole genome shotgun (WGS) entry which is preliminary data.</text>
</comment>
<keyword evidence="3" id="KW-1185">Reference proteome</keyword>
<feature type="compositionally biased region" description="Low complexity" evidence="1">
    <location>
        <begin position="22"/>
        <end position="62"/>
    </location>
</feature>
<feature type="region of interest" description="Disordered" evidence="1">
    <location>
        <begin position="1"/>
        <end position="122"/>
    </location>
</feature>
<accession>A0AAV5U1B3</accession>
<feature type="compositionally biased region" description="Polar residues" evidence="1">
    <location>
        <begin position="105"/>
        <end position="120"/>
    </location>
</feature>